<keyword evidence="4" id="KW-0479">Metal-binding</keyword>
<evidence type="ECO:0000259" key="9">
    <source>
        <dbReference type="Pfam" id="PF03936"/>
    </source>
</evidence>
<reference evidence="10" key="1">
    <citation type="submission" date="2023-03" db="EMBL/GenBank/DDBJ databases">
        <authorList>
            <person name="Julca I."/>
        </authorList>
    </citation>
    <scope>NUCLEOTIDE SEQUENCE</scope>
</reference>
<dbReference type="InterPro" id="IPR044814">
    <property type="entry name" value="Terpene_cyclase_plant_C1"/>
</dbReference>
<dbReference type="InterPro" id="IPR050148">
    <property type="entry name" value="Terpene_synthase-like"/>
</dbReference>
<name>A0AAV1C1S9_OLDCO</name>
<dbReference type="Gene3D" id="1.50.10.130">
    <property type="entry name" value="Terpene synthase, N-terminal domain"/>
    <property type="match status" value="1"/>
</dbReference>
<feature type="domain" description="Terpene synthase metal-binding" evidence="9">
    <location>
        <begin position="307"/>
        <end position="546"/>
    </location>
</feature>
<evidence type="ECO:0000256" key="7">
    <source>
        <dbReference type="ARBA" id="ARBA00066673"/>
    </source>
</evidence>
<comment type="similarity">
    <text evidence="3">Belongs to the terpene synthase family.</text>
</comment>
<dbReference type="SUPFAM" id="SSF48239">
    <property type="entry name" value="Terpenoid cyclases/Protein prenyltransferases"/>
    <property type="match status" value="1"/>
</dbReference>
<organism evidence="10 11">
    <name type="scientific">Oldenlandia corymbosa var. corymbosa</name>
    <dbReference type="NCBI Taxonomy" id="529605"/>
    <lineage>
        <taxon>Eukaryota</taxon>
        <taxon>Viridiplantae</taxon>
        <taxon>Streptophyta</taxon>
        <taxon>Embryophyta</taxon>
        <taxon>Tracheophyta</taxon>
        <taxon>Spermatophyta</taxon>
        <taxon>Magnoliopsida</taxon>
        <taxon>eudicotyledons</taxon>
        <taxon>Gunneridae</taxon>
        <taxon>Pentapetalae</taxon>
        <taxon>asterids</taxon>
        <taxon>lamiids</taxon>
        <taxon>Gentianales</taxon>
        <taxon>Rubiaceae</taxon>
        <taxon>Rubioideae</taxon>
        <taxon>Spermacoceae</taxon>
        <taxon>Hedyotis-Oldenlandia complex</taxon>
        <taxon>Oldenlandia</taxon>
    </lineage>
</organism>
<dbReference type="CDD" id="cd00684">
    <property type="entry name" value="Terpene_cyclase_plant_C1"/>
    <property type="match status" value="1"/>
</dbReference>
<dbReference type="PANTHER" id="PTHR31225:SF221">
    <property type="entry name" value="(-)-GERMACRENE D SYNTHASE"/>
    <property type="match status" value="1"/>
</dbReference>
<comment type="cofactor">
    <cofactor evidence="1">
        <name>Mg(2+)</name>
        <dbReference type="ChEBI" id="CHEBI:18420"/>
    </cofactor>
</comment>
<feature type="domain" description="Terpene synthase N-terminal" evidence="8">
    <location>
        <begin position="64"/>
        <end position="249"/>
    </location>
</feature>
<dbReference type="EMBL" id="OX459118">
    <property type="protein sequence ID" value="CAI9088755.1"/>
    <property type="molecule type" value="Genomic_DNA"/>
</dbReference>
<evidence type="ECO:0000256" key="4">
    <source>
        <dbReference type="ARBA" id="ARBA00022723"/>
    </source>
</evidence>
<evidence type="ECO:0000256" key="5">
    <source>
        <dbReference type="ARBA" id="ARBA00023239"/>
    </source>
</evidence>
<dbReference type="EC" id="4.2.3.15" evidence="7"/>
<dbReference type="InterPro" id="IPR036965">
    <property type="entry name" value="Terpene_synth_N_sf"/>
</dbReference>
<dbReference type="GO" id="GO:0050551">
    <property type="term" value="F:myrcene synthase activity"/>
    <property type="evidence" value="ECO:0007669"/>
    <property type="project" value="UniProtKB-EC"/>
</dbReference>
<evidence type="ECO:0000256" key="6">
    <source>
        <dbReference type="ARBA" id="ARBA00052562"/>
    </source>
</evidence>
<dbReference type="GO" id="GO:0016102">
    <property type="term" value="P:diterpenoid biosynthetic process"/>
    <property type="evidence" value="ECO:0007669"/>
    <property type="project" value="InterPro"/>
</dbReference>
<dbReference type="InterPro" id="IPR008949">
    <property type="entry name" value="Isoprenoid_synthase_dom_sf"/>
</dbReference>
<dbReference type="PANTHER" id="PTHR31225">
    <property type="entry name" value="OS04G0344100 PROTEIN-RELATED"/>
    <property type="match status" value="1"/>
</dbReference>
<dbReference type="Proteomes" id="UP001161247">
    <property type="component" value="Chromosome 1"/>
</dbReference>
<evidence type="ECO:0000256" key="1">
    <source>
        <dbReference type="ARBA" id="ARBA00001946"/>
    </source>
</evidence>
<dbReference type="Gene3D" id="1.10.600.10">
    <property type="entry name" value="Farnesyl Diphosphate Synthase"/>
    <property type="match status" value="1"/>
</dbReference>
<accession>A0AAV1C1S9</accession>
<protein>
    <recommendedName>
        <fullName evidence="7">myrcene synthase</fullName>
        <ecNumber evidence="7">4.2.3.15</ecNumber>
    </recommendedName>
</protein>
<evidence type="ECO:0000313" key="10">
    <source>
        <dbReference type="EMBL" id="CAI9088755.1"/>
    </source>
</evidence>
<dbReference type="Pfam" id="PF01397">
    <property type="entry name" value="Terpene_synth"/>
    <property type="match status" value="1"/>
</dbReference>
<dbReference type="InterPro" id="IPR034741">
    <property type="entry name" value="Terpene_cyclase-like_1_C"/>
</dbReference>
<dbReference type="SFLD" id="SFLDS00005">
    <property type="entry name" value="Isoprenoid_Synthase_Type_I"/>
    <property type="match status" value="1"/>
</dbReference>
<dbReference type="AlphaFoldDB" id="A0AAV1C1S9"/>
<evidence type="ECO:0000259" key="8">
    <source>
        <dbReference type="Pfam" id="PF01397"/>
    </source>
</evidence>
<dbReference type="InterPro" id="IPR008930">
    <property type="entry name" value="Terpenoid_cyclase/PrenylTrfase"/>
</dbReference>
<dbReference type="InterPro" id="IPR001906">
    <property type="entry name" value="Terpene_synth_N"/>
</dbReference>
<dbReference type="Pfam" id="PF03936">
    <property type="entry name" value="Terpene_synth_C"/>
    <property type="match status" value="1"/>
</dbReference>
<evidence type="ECO:0000256" key="2">
    <source>
        <dbReference type="ARBA" id="ARBA00004721"/>
    </source>
</evidence>
<keyword evidence="11" id="KW-1185">Reference proteome</keyword>
<dbReference type="GO" id="GO:0000287">
    <property type="term" value="F:magnesium ion binding"/>
    <property type="evidence" value="ECO:0007669"/>
    <property type="project" value="InterPro"/>
</dbReference>
<sequence length="605" mass="69382">MLTPFANHPKLNKSKQNCTRISSPLQTKLIKMGSYLIVHQAPSLAVSHENPKLGHRSANYHPTIWGDHFLAYDNSDVVKENNLCEMEPQQPPHEVLKEEVRKMFIAVPDKSSKKLDLIDAINRLGVAYHFESEIDTSLLAIYGDYDEQINHVAGREEELYIVALRFRLLRAHGYHVSCDVFNRFKDSEGNFKESLAGNIRGLLSLYEAANYMVRDEDILDKALVFTTSQLKSMVPNLNSSLTTQINHALDMPIHKTVTRIGARQFMSLYQEDESHDPLLLSFAKLDFGIIQKLHQEELSDLTKWWKGLDTPNEIPFARDRLVECYLWSLAMYFEPKYSFARTTVAKLFALTSILDDFYDIYGTSDQLVVLDNAIHRWDISCLDELPKYMRPCYQALLSVFSEMEKESLKVVGKTKSVDFAISSMQAISRAYHEEASWIHDENLPTYDEYMKLALVTSTYPMIVTCSTVSMWGIVRENALDWVTKNPLILRVSSAIGRLMNDIVSFEAEQERGELASAVQCYMMQYGVSKEEAILELEKEITNAWKDVNQEWLLGSASGVSKIVLERIFNLARITYLTYKKEDWYTNSFSVTKDVIKSVLVDPIEM</sequence>
<evidence type="ECO:0000313" key="11">
    <source>
        <dbReference type="Proteomes" id="UP001161247"/>
    </source>
</evidence>
<dbReference type="FunFam" id="1.10.600.10:FF:000007">
    <property type="entry name" value="Isoprene synthase, chloroplastic"/>
    <property type="match status" value="1"/>
</dbReference>
<proteinExistence type="inferred from homology"/>
<keyword evidence="5" id="KW-0456">Lyase</keyword>
<gene>
    <name evidence="10" type="ORF">OLC1_LOCUS1255</name>
</gene>
<dbReference type="InterPro" id="IPR005630">
    <property type="entry name" value="Terpene_synthase_metal-bd"/>
</dbReference>
<comment type="catalytic activity">
    <reaction evidence="6">
        <text>(2E)-geranyl diphosphate = beta-myrcene + diphosphate</text>
        <dbReference type="Rhea" id="RHEA:16965"/>
        <dbReference type="ChEBI" id="CHEBI:17221"/>
        <dbReference type="ChEBI" id="CHEBI:33019"/>
        <dbReference type="ChEBI" id="CHEBI:58057"/>
        <dbReference type="EC" id="4.2.3.15"/>
    </reaction>
    <physiologicalReaction direction="left-to-right" evidence="6">
        <dbReference type="Rhea" id="RHEA:16966"/>
    </physiologicalReaction>
</comment>
<dbReference type="SUPFAM" id="SSF48576">
    <property type="entry name" value="Terpenoid synthases"/>
    <property type="match status" value="1"/>
</dbReference>
<dbReference type="SFLD" id="SFLDG01019">
    <property type="entry name" value="Terpene_Cyclase_Like_1_C_Termi"/>
    <property type="match status" value="1"/>
</dbReference>
<dbReference type="FunFam" id="1.50.10.130:FF:000001">
    <property type="entry name" value="Isoprene synthase, chloroplastic"/>
    <property type="match status" value="1"/>
</dbReference>
<comment type="pathway">
    <text evidence="2">Secondary metabolite biosynthesis; terpenoid biosynthesis.</text>
</comment>
<evidence type="ECO:0000256" key="3">
    <source>
        <dbReference type="ARBA" id="ARBA00006333"/>
    </source>
</evidence>